<dbReference type="GO" id="GO:0043565">
    <property type="term" value="F:sequence-specific DNA binding"/>
    <property type="evidence" value="ECO:0007669"/>
    <property type="project" value="InterPro"/>
</dbReference>
<organism evidence="1 2">
    <name type="scientific">Candidatus Ornithospirochaeta stercoripullorum</name>
    <dbReference type="NCBI Taxonomy" id="2840899"/>
    <lineage>
        <taxon>Bacteria</taxon>
        <taxon>Pseudomonadati</taxon>
        <taxon>Spirochaetota</taxon>
        <taxon>Spirochaetia</taxon>
        <taxon>Spirochaetales</taxon>
        <taxon>Spirochaetaceae</taxon>
        <taxon>Spirochaetaceae incertae sedis</taxon>
        <taxon>Candidatus Ornithospirochaeta</taxon>
    </lineage>
</organism>
<dbReference type="AlphaFoldDB" id="A0A9D9H5F5"/>
<accession>A0A9D9H5F5</accession>
<sequence>MKVKDEDLKRELEIAISGKDSQKACAMRLGIGIRSFERLLTRARVHGVEAGLHSNRPGSYADSFKLEVVNSVISGSLTLGIAESKYNLTKATVKAWDERRSQDLRIMSRGQWNT</sequence>
<dbReference type="InterPro" id="IPR036388">
    <property type="entry name" value="WH-like_DNA-bd_sf"/>
</dbReference>
<protein>
    <submittedName>
        <fullName evidence="1">Uncharacterized protein</fullName>
    </submittedName>
</protein>
<dbReference type="SUPFAM" id="SSF48295">
    <property type="entry name" value="TrpR-like"/>
    <property type="match status" value="1"/>
</dbReference>
<proteinExistence type="predicted"/>
<reference evidence="1" key="1">
    <citation type="submission" date="2020-10" db="EMBL/GenBank/DDBJ databases">
        <authorList>
            <person name="Gilroy R."/>
        </authorList>
    </citation>
    <scope>NUCLEOTIDE SEQUENCE</scope>
    <source>
        <strain evidence="1">7293</strain>
    </source>
</reference>
<dbReference type="Proteomes" id="UP000823615">
    <property type="component" value="Unassembled WGS sequence"/>
</dbReference>
<comment type="caution">
    <text evidence="1">The sequence shown here is derived from an EMBL/GenBank/DDBJ whole genome shotgun (WGS) entry which is preliminary data.</text>
</comment>
<name>A0A9D9H5F5_9SPIO</name>
<evidence type="ECO:0000313" key="1">
    <source>
        <dbReference type="EMBL" id="MBO8435503.1"/>
    </source>
</evidence>
<dbReference type="InterPro" id="IPR010921">
    <property type="entry name" value="Trp_repressor/repl_initiator"/>
</dbReference>
<evidence type="ECO:0000313" key="2">
    <source>
        <dbReference type="Proteomes" id="UP000823615"/>
    </source>
</evidence>
<reference evidence="1" key="2">
    <citation type="journal article" date="2021" name="PeerJ">
        <title>Extensive microbial diversity within the chicken gut microbiome revealed by metagenomics and culture.</title>
        <authorList>
            <person name="Gilroy R."/>
            <person name="Ravi A."/>
            <person name="Getino M."/>
            <person name="Pursley I."/>
            <person name="Horton D.L."/>
            <person name="Alikhan N.F."/>
            <person name="Baker D."/>
            <person name="Gharbi K."/>
            <person name="Hall N."/>
            <person name="Watson M."/>
            <person name="Adriaenssens E.M."/>
            <person name="Foster-Nyarko E."/>
            <person name="Jarju S."/>
            <person name="Secka A."/>
            <person name="Antonio M."/>
            <person name="Oren A."/>
            <person name="Chaudhuri R.R."/>
            <person name="La Ragione R."/>
            <person name="Hildebrand F."/>
            <person name="Pallen M.J."/>
        </authorList>
    </citation>
    <scope>NUCLEOTIDE SEQUENCE</scope>
    <source>
        <strain evidence="1">7293</strain>
    </source>
</reference>
<dbReference type="Gene3D" id="1.10.10.10">
    <property type="entry name" value="Winged helix-like DNA-binding domain superfamily/Winged helix DNA-binding domain"/>
    <property type="match status" value="1"/>
</dbReference>
<dbReference type="EMBL" id="JADIMT010000014">
    <property type="protein sequence ID" value="MBO8435503.1"/>
    <property type="molecule type" value="Genomic_DNA"/>
</dbReference>
<gene>
    <name evidence="1" type="ORF">IAA97_00775</name>
</gene>